<dbReference type="AlphaFoldDB" id="X1T6Q0"/>
<comment type="caution">
    <text evidence="1">The sequence shown here is derived from an EMBL/GenBank/DDBJ whole genome shotgun (WGS) entry which is preliminary data.</text>
</comment>
<name>X1T6Q0_9ZZZZ</name>
<reference evidence="1" key="1">
    <citation type="journal article" date="2014" name="Front. Microbiol.">
        <title>High frequency of phylogenetically diverse reductive dehalogenase-homologous genes in deep subseafloor sedimentary metagenomes.</title>
        <authorList>
            <person name="Kawai M."/>
            <person name="Futagami T."/>
            <person name="Toyoda A."/>
            <person name="Takaki Y."/>
            <person name="Nishi S."/>
            <person name="Hori S."/>
            <person name="Arai W."/>
            <person name="Tsubouchi T."/>
            <person name="Morono Y."/>
            <person name="Uchiyama I."/>
            <person name="Ito T."/>
            <person name="Fujiyama A."/>
            <person name="Inagaki F."/>
            <person name="Takami H."/>
        </authorList>
    </citation>
    <scope>NUCLEOTIDE SEQUENCE</scope>
    <source>
        <strain evidence="1">Expedition CK06-06</strain>
    </source>
</reference>
<organism evidence="1">
    <name type="scientific">marine sediment metagenome</name>
    <dbReference type="NCBI Taxonomy" id="412755"/>
    <lineage>
        <taxon>unclassified sequences</taxon>
        <taxon>metagenomes</taxon>
        <taxon>ecological metagenomes</taxon>
    </lineage>
</organism>
<gene>
    <name evidence="1" type="ORF">S12H4_31866</name>
</gene>
<evidence type="ECO:0000313" key="1">
    <source>
        <dbReference type="EMBL" id="GAJ01003.1"/>
    </source>
</evidence>
<accession>X1T6Q0</accession>
<dbReference type="EMBL" id="BARW01018636">
    <property type="protein sequence ID" value="GAJ01003.1"/>
    <property type="molecule type" value="Genomic_DNA"/>
</dbReference>
<sequence length="40" mass="4435">GFDGVSWGTFIDTGMIVMPLTRAQLDTLGYKTYKIPITVQ</sequence>
<protein>
    <submittedName>
        <fullName evidence="1">Uncharacterized protein</fullName>
    </submittedName>
</protein>
<proteinExistence type="predicted"/>
<feature type="non-terminal residue" evidence="1">
    <location>
        <position position="1"/>
    </location>
</feature>